<accession>A0A655AUI2</accession>
<name>A0A655AUI2_MYCTX</name>
<evidence type="ECO:0000313" key="2">
    <source>
        <dbReference type="EMBL" id="CKU08031.1"/>
    </source>
</evidence>
<organism evidence="2 3">
    <name type="scientific">Mycobacterium tuberculosis</name>
    <dbReference type="NCBI Taxonomy" id="1773"/>
    <lineage>
        <taxon>Bacteria</taxon>
        <taxon>Bacillati</taxon>
        <taxon>Actinomycetota</taxon>
        <taxon>Actinomycetes</taxon>
        <taxon>Mycobacteriales</taxon>
        <taxon>Mycobacteriaceae</taxon>
        <taxon>Mycobacterium</taxon>
        <taxon>Mycobacterium tuberculosis complex</taxon>
    </lineage>
</organism>
<gene>
    <name evidence="2" type="ORF">ERS027659_05039</name>
</gene>
<sequence length="91" mass="9647">MVDDHQPIGEFLGLLEMMRGQHHGHAIAAQRVDQLPHQYPGMGIHARGGLVEEHQLGTPDQRAGQRESLLLPAGEPSIGGAGGLGETQGVQ</sequence>
<reference evidence="2 3" key="1">
    <citation type="submission" date="2015-03" db="EMBL/GenBank/DDBJ databases">
        <authorList>
            <consortium name="Pathogen Informatics"/>
        </authorList>
    </citation>
    <scope>NUCLEOTIDE SEQUENCE [LARGE SCALE GENOMIC DNA]</scope>
    <source>
        <strain evidence="2 3">Bir 185</strain>
    </source>
</reference>
<dbReference type="EMBL" id="CNFT01002230">
    <property type="protein sequence ID" value="CKU08031.1"/>
    <property type="molecule type" value="Genomic_DNA"/>
</dbReference>
<proteinExistence type="predicted"/>
<feature type="compositionally biased region" description="Gly residues" evidence="1">
    <location>
        <begin position="77"/>
        <end position="91"/>
    </location>
</feature>
<dbReference type="AntiFam" id="ANF00142">
    <property type="entry name" value="Shadow ORF (opposite yadG)"/>
</dbReference>
<protein>
    <submittedName>
        <fullName evidence="2">Uncharacterized protein</fullName>
    </submittedName>
</protein>
<dbReference type="Proteomes" id="UP000050164">
    <property type="component" value="Unassembled WGS sequence"/>
</dbReference>
<feature type="region of interest" description="Disordered" evidence="1">
    <location>
        <begin position="72"/>
        <end position="91"/>
    </location>
</feature>
<dbReference type="AlphaFoldDB" id="A0A655AUI2"/>
<evidence type="ECO:0000256" key="1">
    <source>
        <dbReference type="SAM" id="MobiDB-lite"/>
    </source>
</evidence>
<dbReference type="AntiFam" id="ANF00095">
    <property type="entry name" value="Shadow ORF (opposite ABC transporters)"/>
</dbReference>
<evidence type="ECO:0000313" key="3">
    <source>
        <dbReference type="Proteomes" id="UP000050164"/>
    </source>
</evidence>